<accession>A0ABQ5HPQ4</accession>
<comment type="caution">
    <text evidence="1">The sequence shown here is derived from an EMBL/GenBank/DDBJ whole genome shotgun (WGS) entry which is preliminary data.</text>
</comment>
<reference evidence="1" key="1">
    <citation type="journal article" date="2022" name="Int. J. Mol. Sci.">
        <title>Draft Genome of Tanacetum Coccineum: Genomic Comparison of Closely Related Tanacetum-Family Plants.</title>
        <authorList>
            <person name="Yamashiro T."/>
            <person name="Shiraishi A."/>
            <person name="Nakayama K."/>
            <person name="Satake H."/>
        </authorList>
    </citation>
    <scope>NUCLEOTIDE SEQUENCE</scope>
</reference>
<dbReference type="Proteomes" id="UP001151760">
    <property type="component" value="Unassembled WGS sequence"/>
</dbReference>
<gene>
    <name evidence="1" type="ORF">Tco_1078659</name>
</gene>
<reference evidence="1" key="2">
    <citation type="submission" date="2022-01" db="EMBL/GenBank/DDBJ databases">
        <authorList>
            <person name="Yamashiro T."/>
            <person name="Shiraishi A."/>
            <person name="Satake H."/>
            <person name="Nakayama K."/>
        </authorList>
    </citation>
    <scope>NUCLEOTIDE SEQUENCE</scope>
</reference>
<protein>
    <submittedName>
        <fullName evidence="1">Uncharacterized protein</fullName>
    </submittedName>
</protein>
<proteinExistence type="predicted"/>
<organism evidence="1 2">
    <name type="scientific">Tanacetum coccineum</name>
    <dbReference type="NCBI Taxonomy" id="301880"/>
    <lineage>
        <taxon>Eukaryota</taxon>
        <taxon>Viridiplantae</taxon>
        <taxon>Streptophyta</taxon>
        <taxon>Embryophyta</taxon>
        <taxon>Tracheophyta</taxon>
        <taxon>Spermatophyta</taxon>
        <taxon>Magnoliopsida</taxon>
        <taxon>eudicotyledons</taxon>
        <taxon>Gunneridae</taxon>
        <taxon>Pentapetalae</taxon>
        <taxon>asterids</taxon>
        <taxon>campanulids</taxon>
        <taxon>Asterales</taxon>
        <taxon>Asteraceae</taxon>
        <taxon>Asteroideae</taxon>
        <taxon>Anthemideae</taxon>
        <taxon>Anthemidinae</taxon>
        <taxon>Tanacetum</taxon>
    </lineage>
</organism>
<sequence length="135" mass="15479">MRNDCCAFKGEWSPFNLSGITNILHSFPYCLVFRSNLKKSNQLEFGVRYNEYVKDAANEPRPLGDTIGKLKASALHLENSKPTSRYRRFESSQLISPTREHIKGQILSSLEDRCGFGIKRGNVSFVQRRSKSYLE</sequence>
<evidence type="ECO:0000313" key="2">
    <source>
        <dbReference type="Proteomes" id="UP001151760"/>
    </source>
</evidence>
<dbReference type="EMBL" id="BQNB010019863">
    <property type="protein sequence ID" value="GJT89814.1"/>
    <property type="molecule type" value="Genomic_DNA"/>
</dbReference>
<evidence type="ECO:0000313" key="1">
    <source>
        <dbReference type="EMBL" id="GJT89814.1"/>
    </source>
</evidence>
<name>A0ABQ5HPQ4_9ASTR</name>
<keyword evidence="2" id="KW-1185">Reference proteome</keyword>